<dbReference type="SUPFAM" id="SSF53163">
    <property type="entry name" value="HybD-like"/>
    <property type="match status" value="1"/>
</dbReference>
<name>A0A1G8L202_9BACI</name>
<dbReference type="EMBL" id="FNEN01000002">
    <property type="protein sequence ID" value="SDI49705.1"/>
    <property type="molecule type" value="Genomic_DNA"/>
</dbReference>
<feature type="region of interest" description="Disordered" evidence="1">
    <location>
        <begin position="193"/>
        <end position="218"/>
    </location>
</feature>
<dbReference type="InterPro" id="IPR023430">
    <property type="entry name" value="Pept_HybD-like_dom_sf"/>
</dbReference>
<dbReference type="InterPro" id="IPR009665">
    <property type="entry name" value="YyaC"/>
</dbReference>
<gene>
    <name evidence="2" type="ORF">SAMN04488123_102442</name>
</gene>
<protein>
    <submittedName>
        <fullName evidence="2">Putative sporulation protein YyaC</fullName>
    </submittedName>
</protein>
<accession>A0A1G8L202</accession>
<dbReference type="RefSeq" id="WP_090396343.1">
    <property type="nucleotide sequence ID" value="NZ_FNEN01000002.1"/>
</dbReference>
<organism evidence="2 3">
    <name type="scientific">Natribacillus halophilus</name>
    <dbReference type="NCBI Taxonomy" id="549003"/>
    <lineage>
        <taxon>Bacteria</taxon>
        <taxon>Bacillati</taxon>
        <taxon>Bacillota</taxon>
        <taxon>Bacilli</taxon>
        <taxon>Bacillales</taxon>
        <taxon>Bacillaceae</taxon>
        <taxon>Natribacillus</taxon>
    </lineage>
</organism>
<proteinExistence type="predicted"/>
<evidence type="ECO:0000313" key="3">
    <source>
        <dbReference type="Proteomes" id="UP000198853"/>
    </source>
</evidence>
<dbReference type="NCBIfam" id="TIGR02841">
    <property type="entry name" value="spore_YyaC"/>
    <property type="match status" value="1"/>
</dbReference>
<dbReference type="Pfam" id="PF06866">
    <property type="entry name" value="DUF1256"/>
    <property type="match status" value="1"/>
</dbReference>
<evidence type="ECO:0000256" key="1">
    <source>
        <dbReference type="SAM" id="MobiDB-lite"/>
    </source>
</evidence>
<dbReference type="Proteomes" id="UP000198853">
    <property type="component" value="Unassembled WGS sequence"/>
</dbReference>
<dbReference type="OrthoDB" id="9815953at2"/>
<evidence type="ECO:0000313" key="2">
    <source>
        <dbReference type="EMBL" id="SDI49705.1"/>
    </source>
</evidence>
<reference evidence="2 3" key="1">
    <citation type="submission" date="2016-10" db="EMBL/GenBank/DDBJ databases">
        <authorList>
            <person name="de Groot N.N."/>
        </authorList>
    </citation>
    <scope>NUCLEOTIDE SEQUENCE [LARGE SCALE GENOMIC DNA]</scope>
    <source>
        <strain evidence="2 3">DSM 21771</strain>
    </source>
</reference>
<sequence>MSYKRSFSKERTFQCQYHVDDEMVHPFADQFFQKIKHLSLHTDIVIVCIGTDRSTGDSFGPLTGTMITENSPRSLDVYGTLHHPVHALNLQETINHIMAEYRQPLIIAIDASMGKPQNVGRITFASGPVSPGSAVNKQLPDIGHMHITATVNVGGMMEYFVLQNTRLNLVMKLAERTSEAILKADRWLYQPPSTATPSRRHHSIIHPSAQELSAPSNE</sequence>
<dbReference type="AlphaFoldDB" id="A0A1G8L202"/>
<keyword evidence="3" id="KW-1185">Reference proteome</keyword>